<accession>A0ABU3BTB6</accession>
<keyword evidence="2 5" id="KW-0812">Transmembrane</keyword>
<evidence type="ECO:0000256" key="4">
    <source>
        <dbReference type="ARBA" id="ARBA00023136"/>
    </source>
</evidence>
<dbReference type="InterPro" id="IPR003825">
    <property type="entry name" value="Colicin-V_CvpA"/>
</dbReference>
<feature type="transmembrane region" description="Helical" evidence="5">
    <location>
        <begin position="36"/>
        <end position="58"/>
    </location>
</feature>
<evidence type="ECO:0000256" key="1">
    <source>
        <dbReference type="ARBA" id="ARBA00004141"/>
    </source>
</evidence>
<dbReference type="EMBL" id="JAVRHT010000030">
    <property type="protein sequence ID" value="MDT0632538.1"/>
    <property type="molecule type" value="Genomic_DNA"/>
</dbReference>
<feature type="transmembrane region" description="Helical" evidence="5">
    <location>
        <begin position="101"/>
        <end position="121"/>
    </location>
</feature>
<evidence type="ECO:0000313" key="7">
    <source>
        <dbReference type="Proteomes" id="UP001267426"/>
    </source>
</evidence>
<evidence type="ECO:0000256" key="2">
    <source>
        <dbReference type="ARBA" id="ARBA00022692"/>
    </source>
</evidence>
<proteinExistence type="predicted"/>
<evidence type="ECO:0000256" key="3">
    <source>
        <dbReference type="ARBA" id="ARBA00022989"/>
    </source>
</evidence>
<comment type="subcellular location">
    <subcellularLocation>
        <location evidence="1">Membrane</location>
        <topology evidence="1">Multi-pass membrane protein</topology>
    </subcellularLocation>
</comment>
<dbReference type="RefSeq" id="WP_311664511.1">
    <property type="nucleotide sequence ID" value="NZ_JAVRHT010000030.1"/>
</dbReference>
<dbReference type="PANTHER" id="PTHR37306:SF1">
    <property type="entry name" value="COLICIN V PRODUCTION PROTEIN"/>
    <property type="match status" value="1"/>
</dbReference>
<reference evidence="6 7" key="1">
    <citation type="submission" date="2023-09" db="EMBL/GenBank/DDBJ databases">
        <authorList>
            <person name="Rey-Velasco X."/>
        </authorList>
    </citation>
    <scope>NUCLEOTIDE SEQUENCE [LARGE SCALE GENOMIC DNA]</scope>
    <source>
        <strain evidence="6 7">F394</strain>
    </source>
</reference>
<evidence type="ECO:0000256" key="5">
    <source>
        <dbReference type="SAM" id="Phobius"/>
    </source>
</evidence>
<dbReference type="Proteomes" id="UP001267426">
    <property type="component" value="Unassembled WGS sequence"/>
</dbReference>
<sequence length="193" mass="19402">MGRLDLILGLVLAVGVWRGLRTGALAQVVGTVGWVFAFIAATALMEPVGAGVAAGLGVSERLAPVLGFVAVVAAVVVALTVAAHVLRKAAEAVRLGGVDRLAGGAVGGLRAAFGLSVLLLATGYAPIPGGGPVIVSAETREASVLYGPVEALAPEVWGAVRAVTPGLQAALVDKFNTWHEGEPEAVTGEERLE</sequence>
<comment type="caution">
    <text evidence="6">The sequence shown here is derived from an EMBL/GenBank/DDBJ whole genome shotgun (WGS) entry which is preliminary data.</text>
</comment>
<feature type="transmembrane region" description="Helical" evidence="5">
    <location>
        <begin position="65"/>
        <end position="86"/>
    </location>
</feature>
<keyword evidence="4 5" id="KW-0472">Membrane</keyword>
<protein>
    <submittedName>
        <fullName evidence="6">CvpA family protein</fullName>
    </submittedName>
</protein>
<keyword evidence="7" id="KW-1185">Reference proteome</keyword>
<dbReference type="Pfam" id="PF02674">
    <property type="entry name" value="Colicin_V"/>
    <property type="match status" value="1"/>
</dbReference>
<gene>
    <name evidence="6" type="ORF">RM540_12325</name>
</gene>
<dbReference type="PANTHER" id="PTHR37306">
    <property type="entry name" value="COLICIN V PRODUCTION PROTEIN"/>
    <property type="match status" value="1"/>
</dbReference>
<evidence type="ECO:0000313" key="6">
    <source>
        <dbReference type="EMBL" id="MDT0632538.1"/>
    </source>
</evidence>
<keyword evidence="3 5" id="KW-1133">Transmembrane helix</keyword>
<name>A0ABU3BTB6_9BACT</name>
<organism evidence="6 7">
    <name type="scientific">Rubrivirga litoralis</name>
    <dbReference type="NCBI Taxonomy" id="3075598"/>
    <lineage>
        <taxon>Bacteria</taxon>
        <taxon>Pseudomonadati</taxon>
        <taxon>Rhodothermota</taxon>
        <taxon>Rhodothermia</taxon>
        <taxon>Rhodothermales</taxon>
        <taxon>Rubricoccaceae</taxon>
        <taxon>Rubrivirga</taxon>
    </lineage>
</organism>